<dbReference type="Pfam" id="PF07007">
    <property type="entry name" value="LprI"/>
    <property type="match status" value="1"/>
</dbReference>
<organism evidence="3 4">
    <name type="scientific">Brevundimonas subvibrioides</name>
    <dbReference type="NCBI Taxonomy" id="74313"/>
    <lineage>
        <taxon>Bacteria</taxon>
        <taxon>Pseudomonadati</taxon>
        <taxon>Pseudomonadota</taxon>
        <taxon>Alphaproteobacteria</taxon>
        <taxon>Caulobacterales</taxon>
        <taxon>Caulobacteraceae</taxon>
        <taxon>Brevundimonas</taxon>
    </lineage>
</organism>
<feature type="domain" description="Lysozyme inhibitor LprI-like N-terminal" evidence="2">
    <location>
        <begin position="59"/>
        <end position="155"/>
    </location>
</feature>
<keyword evidence="1" id="KW-0732">Signal</keyword>
<dbReference type="Proteomes" id="UP000216147">
    <property type="component" value="Unassembled WGS sequence"/>
</dbReference>
<evidence type="ECO:0000313" key="3">
    <source>
        <dbReference type="EMBL" id="OYX57025.1"/>
    </source>
</evidence>
<gene>
    <name evidence="3" type="ORF">B7Y86_09825</name>
</gene>
<protein>
    <recommendedName>
        <fullName evidence="2">Lysozyme inhibitor LprI-like N-terminal domain-containing protein</fullName>
    </recommendedName>
</protein>
<name>A0A258HJ28_9CAUL</name>
<dbReference type="EMBL" id="NCEQ01000007">
    <property type="protein sequence ID" value="OYX57025.1"/>
    <property type="molecule type" value="Genomic_DNA"/>
</dbReference>
<evidence type="ECO:0000259" key="2">
    <source>
        <dbReference type="Pfam" id="PF07007"/>
    </source>
</evidence>
<accession>A0A258HJ28</accession>
<evidence type="ECO:0000313" key="4">
    <source>
        <dbReference type="Proteomes" id="UP000216147"/>
    </source>
</evidence>
<feature type="chain" id="PRO_5012084766" description="Lysozyme inhibitor LprI-like N-terminal domain-containing protein" evidence="1">
    <location>
        <begin position="19"/>
        <end position="182"/>
    </location>
</feature>
<dbReference type="AlphaFoldDB" id="A0A258HJ28"/>
<sequence>MIAALVMSILMQATGPSAAELEALNRASLDSAAAAAGDAAAAAAASSHPARPFDCVRDGSTPQINACLAQDLAAEEARMDRYLAAAREQARSSDELPRAFGGPSAQRAYLAASQTAWTAYARIVCEGVDDSFKDGSIHTAMFLRCMIDMTLERTRVIWRDYLTYWDSTPPVLPEPFAQAAAE</sequence>
<dbReference type="InterPro" id="IPR009739">
    <property type="entry name" value="LprI-like_N"/>
</dbReference>
<proteinExistence type="predicted"/>
<feature type="signal peptide" evidence="1">
    <location>
        <begin position="1"/>
        <end position="18"/>
    </location>
</feature>
<reference evidence="3 4" key="1">
    <citation type="submission" date="2017-03" db="EMBL/GenBank/DDBJ databases">
        <title>Lifting the veil on microbial sulfur biogeochemistry in mining wastewaters.</title>
        <authorList>
            <person name="Kantor R.S."/>
            <person name="Colenbrander Nelson T."/>
            <person name="Marshall S."/>
            <person name="Bennett D."/>
            <person name="Apte S."/>
            <person name="Camacho D."/>
            <person name="Thomas B.C."/>
            <person name="Warren L.A."/>
            <person name="Banfield J.F."/>
        </authorList>
    </citation>
    <scope>NUCLEOTIDE SEQUENCE [LARGE SCALE GENOMIC DNA]</scope>
    <source>
        <strain evidence="3">32-68-21</strain>
    </source>
</reference>
<comment type="caution">
    <text evidence="3">The sequence shown here is derived from an EMBL/GenBank/DDBJ whole genome shotgun (WGS) entry which is preliminary data.</text>
</comment>
<evidence type="ECO:0000256" key="1">
    <source>
        <dbReference type="SAM" id="SignalP"/>
    </source>
</evidence>
<dbReference type="Gene3D" id="1.20.1270.180">
    <property type="match status" value="1"/>
</dbReference>